<keyword evidence="1" id="KW-0560">Oxidoreductase</keyword>
<sequence length="390" mass="42039">MRDVVIVGAGPVGLLLASLLAQRGLDVAVLEKRTDASAHSRAIGIHPPALAALEQIGVSAAAIAHGVRIGDGVARCDGRMLGRLSFAEAGARHPFVLALPQRETEALLRERFAELRADGVRRGIAVLGVRDRDDHVEIVLSGKGGQPTVERARFVVGADGPRSVVRESSRIRWRPLRREQSYLMADYPDVSGRATTAVLFFERGGVVESFPLPGGWRRWVALTDRAWPSASAGDLAGIIHDRTGIDVLDGLDTVAARDRADASLSAFSVRQHLAARMAANRVMLAGDAAHEISPIGGQGMNLGWLDAMSLAPALELALRDGADVRTVALHDYDERRRRAARTAARQAAFNMTMGRPVTGMRLRARNGLVRSLAVPPLRGLLARAFTMRWL</sequence>
<proteinExistence type="predicted"/>
<dbReference type="InterPro" id="IPR050631">
    <property type="entry name" value="PheA/TfdB_FAD_monoxygenase"/>
</dbReference>
<accession>A0ABW1VIQ2</accession>
<feature type="domain" description="FAD-binding" evidence="2">
    <location>
        <begin position="3"/>
        <end position="346"/>
    </location>
</feature>
<dbReference type="PANTHER" id="PTHR43476:SF3">
    <property type="entry name" value="FAD-BINDING MONOOXYGENASE"/>
    <property type="match status" value="1"/>
</dbReference>
<dbReference type="Gene3D" id="3.50.50.60">
    <property type="entry name" value="FAD/NAD(P)-binding domain"/>
    <property type="match status" value="1"/>
</dbReference>
<comment type="caution">
    <text evidence="3">The sequence shown here is derived from an EMBL/GenBank/DDBJ whole genome shotgun (WGS) entry which is preliminary data.</text>
</comment>
<evidence type="ECO:0000256" key="1">
    <source>
        <dbReference type="ARBA" id="ARBA00023002"/>
    </source>
</evidence>
<dbReference type="PRINTS" id="PR00420">
    <property type="entry name" value="RNGMNOXGNASE"/>
</dbReference>
<dbReference type="Proteomes" id="UP001596306">
    <property type="component" value="Unassembled WGS sequence"/>
</dbReference>
<organism evidence="3 4">
    <name type="scientific">Luethyella okanaganae</name>
    <dbReference type="NCBI Taxonomy" id="69372"/>
    <lineage>
        <taxon>Bacteria</taxon>
        <taxon>Bacillati</taxon>
        <taxon>Actinomycetota</taxon>
        <taxon>Actinomycetes</taxon>
        <taxon>Micrococcales</taxon>
        <taxon>Microbacteriaceae</taxon>
        <taxon>Luethyella</taxon>
    </lineage>
</organism>
<name>A0ABW1VIQ2_9MICO</name>
<dbReference type="Gene3D" id="3.30.70.2450">
    <property type="match status" value="1"/>
</dbReference>
<dbReference type="EMBL" id="JBHSTP010000004">
    <property type="protein sequence ID" value="MFC6357432.1"/>
    <property type="molecule type" value="Genomic_DNA"/>
</dbReference>
<dbReference type="PANTHER" id="PTHR43476">
    <property type="entry name" value="3-(3-HYDROXY-PHENYL)PROPIONATE/3-HYDROXYCINNAMIC ACID HYDROXYLASE"/>
    <property type="match status" value="1"/>
</dbReference>
<protein>
    <submittedName>
        <fullName evidence="3">FAD-dependent oxidoreductase</fullName>
    </submittedName>
</protein>
<evidence type="ECO:0000259" key="2">
    <source>
        <dbReference type="Pfam" id="PF01494"/>
    </source>
</evidence>
<dbReference type="InterPro" id="IPR002938">
    <property type="entry name" value="FAD-bd"/>
</dbReference>
<keyword evidence="4" id="KW-1185">Reference proteome</keyword>
<gene>
    <name evidence="3" type="ORF">ACFQB0_15080</name>
</gene>
<reference evidence="4" key="1">
    <citation type="journal article" date="2019" name="Int. J. Syst. Evol. Microbiol.">
        <title>The Global Catalogue of Microorganisms (GCM) 10K type strain sequencing project: providing services to taxonomists for standard genome sequencing and annotation.</title>
        <authorList>
            <consortium name="The Broad Institute Genomics Platform"/>
            <consortium name="The Broad Institute Genome Sequencing Center for Infectious Disease"/>
            <person name="Wu L."/>
            <person name="Ma J."/>
        </authorList>
    </citation>
    <scope>NUCLEOTIDE SEQUENCE [LARGE SCALE GENOMIC DNA]</scope>
    <source>
        <strain evidence="4">CCUG 43304</strain>
    </source>
</reference>
<dbReference type="Pfam" id="PF01494">
    <property type="entry name" value="FAD_binding_3"/>
    <property type="match status" value="1"/>
</dbReference>
<dbReference type="RefSeq" id="WP_386733242.1">
    <property type="nucleotide sequence ID" value="NZ_JBHSTP010000004.1"/>
</dbReference>
<dbReference type="InterPro" id="IPR036188">
    <property type="entry name" value="FAD/NAD-bd_sf"/>
</dbReference>
<evidence type="ECO:0000313" key="4">
    <source>
        <dbReference type="Proteomes" id="UP001596306"/>
    </source>
</evidence>
<dbReference type="SUPFAM" id="SSF51905">
    <property type="entry name" value="FAD/NAD(P)-binding domain"/>
    <property type="match status" value="1"/>
</dbReference>
<evidence type="ECO:0000313" key="3">
    <source>
        <dbReference type="EMBL" id="MFC6357432.1"/>
    </source>
</evidence>